<sequence>MRTVKVDTPGGQTWGVRVVWQPRWSALVRRFGAWRRKRKGETSSGNDLSGCGDLGGCGSGDGDLAAIMFGIVLFLVGVLLFWFVLLPLLLLAVDIIVVALLLLIAIPARVLFRRPWTVEAAYDDGQTEQIFSTDVVGWRRALETRDDIAAKLQQGFPVPIVGTLRSRLSGPPVES</sequence>
<feature type="transmembrane region" description="Helical" evidence="1">
    <location>
        <begin position="91"/>
        <end position="112"/>
    </location>
</feature>
<dbReference type="RefSeq" id="WP_253763520.1">
    <property type="nucleotide sequence ID" value="NZ_JAMZDZ010000001.1"/>
</dbReference>
<dbReference type="EMBL" id="JBHSAY010000008">
    <property type="protein sequence ID" value="MFC4131970.1"/>
    <property type="molecule type" value="Genomic_DNA"/>
</dbReference>
<dbReference type="Proteomes" id="UP001595816">
    <property type="component" value="Unassembled WGS sequence"/>
</dbReference>
<accession>A0ABV8LLW6</accession>
<name>A0ABV8LLW6_9ACTN</name>
<evidence type="ECO:0008006" key="4">
    <source>
        <dbReference type="Google" id="ProtNLM"/>
    </source>
</evidence>
<feature type="transmembrane region" description="Helical" evidence="1">
    <location>
        <begin position="64"/>
        <end position="85"/>
    </location>
</feature>
<evidence type="ECO:0000313" key="2">
    <source>
        <dbReference type="EMBL" id="MFC4131970.1"/>
    </source>
</evidence>
<keyword evidence="1" id="KW-0812">Transmembrane</keyword>
<keyword evidence="1" id="KW-0472">Membrane</keyword>
<evidence type="ECO:0000313" key="3">
    <source>
        <dbReference type="Proteomes" id="UP001595816"/>
    </source>
</evidence>
<keyword evidence="3" id="KW-1185">Reference proteome</keyword>
<reference evidence="3" key="1">
    <citation type="journal article" date="2019" name="Int. J. Syst. Evol. Microbiol.">
        <title>The Global Catalogue of Microorganisms (GCM) 10K type strain sequencing project: providing services to taxonomists for standard genome sequencing and annotation.</title>
        <authorList>
            <consortium name="The Broad Institute Genomics Platform"/>
            <consortium name="The Broad Institute Genome Sequencing Center for Infectious Disease"/>
            <person name="Wu L."/>
            <person name="Ma J."/>
        </authorList>
    </citation>
    <scope>NUCLEOTIDE SEQUENCE [LARGE SCALE GENOMIC DNA]</scope>
    <source>
        <strain evidence="3">CGMCC 4.7289</strain>
    </source>
</reference>
<proteinExistence type="predicted"/>
<protein>
    <recommendedName>
        <fullName evidence="4">DUF983 domain-containing protein</fullName>
    </recommendedName>
</protein>
<organism evidence="2 3">
    <name type="scientific">Hamadaea flava</name>
    <dbReference type="NCBI Taxonomy" id="1742688"/>
    <lineage>
        <taxon>Bacteria</taxon>
        <taxon>Bacillati</taxon>
        <taxon>Actinomycetota</taxon>
        <taxon>Actinomycetes</taxon>
        <taxon>Micromonosporales</taxon>
        <taxon>Micromonosporaceae</taxon>
        <taxon>Hamadaea</taxon>
    </lineage>
</organism>
<gene>
    <name evidence="2" type="ORF">ACFOZ4_15275</name>
</gene>
<evidence type="ECO:0000256" key="1">
    <source>
        <dbReference type="SAM" id="Phobius"/>
    </source>
</evidence>
<comment type="caution">
    <text evidence="2">The sequence shown here is derived from an EMBL/GenBank/DDBJ whole genome shotgun (WGS) entry which is preliminary data.</text>
</comment>
<keyword evidence="1" id="KW-1133">Transmembrane helix</keyword>